<evidence type="ECO:0000259" key="9">
    <source>
        <dbReference type="Pfam" id="PF13186"/>
    </source>
</evidence>
<dbReference type="InterPro" id="IPR013785">
    <property type="entry name" value="Aldolase_TIM"/>
</dbReference>
<evidence type="ECO:0000256" key="1">
    <source>
        <dbReference type="ARBA" id="ARBA00001966"/>
    </source>
</evidence>
<name>A0A090T401_9VIBR</name>
<dbReference type="InterPro" id="IPR047207">
    <property type="entry name" value="SPASM_anSME"/>
</dbReference>
<evidence type="ECO:0000256" key="2">
    <source>
        <dbReference type="ARBA" id="ARBA00022485"/>
    </source>
</evidence>
<keyword evidence="11" id="KW-1185">Reference proteome</keyword>
<keyword evidence="6" id="KW-0411">Iron-sulfur</keyword>
<dbReference type="Proteomes" id="UP000029224">
    <property type="component" value="Unassembled WGS sequence"/>
</dbReference>
<feature type="domain" description="4Fe4S-binding SPASM" evidence="9">
    <location>
        <begin position="191"/>
        <end position="250"/>
    </location>
</feature>
<comment type="caution">
    <text evidence="10">The sequence shown here is derived from an EMBL/GenBank/DDBJ whole genome shotgun (WGS) entry which is preliminary data.</text>
</comment>
<evidence type="ECO:0000256" key="4">
    <source>
        <dbReference type="ARBA" id="ARBA00022723"/>
    </source>
</evidence>
<dbReference type="NCBIfam" id="TIGR03942">
    <property type="entry name" value="sulfatase_rSAM"/>
    <property type="match status" value="1"/>
</dbReference>
<evidence type="ECO:0000256" key="3">
    <source>
        <dbReference type="ARBA" id="ARBA00022691"/>
    </source>
</evidence>
<dbReference type="PANTHER" id="PTHR43273">
    <property type="entry name" value="ANAEROBIC SULFATASE-MATURATING ENZYME HOMOLOG ASLB-RELATED"/>
    <property type="match status" value="1"/>
</dbReference>
<dbReference type="InterPro" id="IPR007197">
    <property type="entry name" value="rSAM"/>
</dbReference>
<keyword evidence="5" id="KW-0408">Iron</keyword>
<gene>
    <name evidence="10" type="ORF">JCM19240_836</name>
</gene>
<dbReference type="EMBL" id="BBMT01000004">
    <property type="protein sequence ID" value="GAL33928.1"/>
    <property type="molecule type" value="Genomic_DNA"/>
</dbReference>
<dbReference type="GO" id="GO:0046872">
    <property type="term" value="F:metal ion binding"/>
    <property type="evidence" value="ECO:0007669"/>
    <property type="project" value="UniProtKB-KW"/>
</dbReference>
<dbReference type="CDD" id="cd21120">
    <property type="entry name" value="SPASM_anSME"/>
    <property type="match status" value="1"/>
</dbReference>
<feature type="domain" description="Radical SAM core" evidence="8">
    <location>
        <begin position="7"/>
        <end position="91"/>
    </location>
</feature>
<proteinExistence type="inferred from homology"/>
<dbReference type="SUPFAM" id="SSF102114">
    <property type="entry name" value="Radical SAM enzymes"/>
    <property type="match status" value="1"/>
</dbReference>
<evidence type="ECO:0000256" key="5">
    <source>
        <dbReference type="ARBA" id="ARBA00023004"/>
    </source>
</evidence>
<keyword evidence="2" id="KW-0004">4Fe-4S</keyword>
<keyword evidence="4" id="KW-0479">Metal-binding</keyword>
<keyword evidence="3" id="KW-0949">S-adenosyl-L-methionine</keyword>
<comment type="similarity">
    <text evidence="7">Belongs to the radical SAM superfamily. Anaerobic sulfatase-maturating enzyme family.</text>
</comment>
<dbReference type="GO" id="GO:0051539">
    <property type="term" value="F:4 iron, 4 sulfur cluster binding"/>
    <property type="evidence" value="ECO:0007669"/>
    <property type="project" value="UniProtKB-KW"/>
</dbReference>
<dbReference type="Pfam" id="PF04055">
    <property type="entry name" value="Radical_SAM"/>
    <property type="match status" value="1"/>
</dbReference>
<evidence type="ECO:0000313" key="10">
    <source>
        <dbReference type="EMBL" id="GAL33928.1"/>
    </source>
</evidence>
<sequence>MRIVNDIQTNGVLVDERWCQFFKQHGFFVGLSLDGPELLHNHYRKKRSGQGTFDKVMAAVEKLRAYEVPFATLTCVNNLNAEHPLEVYRFLRDVVKPSQIQFIPVVDQSEELGDTKHKWLRNSKSAIIPVPSITTRWSVEPEQWGRFLIDIFDEWLQHDFGRIHVPYFENFFGIWMGRASTMCTLNDICGKGIAVEPNGDVYACDHYVHPDYKVGNIKDKPLPDIAFSQQQMSFGFAKQKALPKQCIECDYRFACHGECPKNRIKSDRYGNPGLNYLCEGWQQIFHHIDPIITHILAINGLEVSANR</sequence>
<dbReference type="Pfam" id="PF13186">
    <property type="entry name" value="SPASM"/>
    <property type="match status" value="1"/>
</dbReference>
<accession>A0A090T401</accession>
<comment type="cofactor">
    <cofactor evidence="1">
        <name>[4Fe-4S] cluster</name>
        <dbReference type="ChEBI" id="CHEBI:49883"/>
    </cofactor>
</comment>
<evidence type="ECO:0000256" key="7">
    <source>
        <dbReference type="ARBA" id="ARBA00023601"/>
    </source>
</evidence>
<protein>
    <submittedName>
        <fullName evidence="10">Putative arylsulfatase regulatory protein</fullName>
    </submittedName>
</protein>
<reference evidence="10 11" key="2">
    <citation type="submission" date="2014-09" db="EMBL/GenBank/DDBJ databases">
        <authorList>
            <consortium name="NBRP consortium"/>
            <person name="Sawabe T."/>
            <person name="Meirelles P."/>
            <person name="Nakanishi M."/>
            <person name="Sayaka M."/>
            <person name="Hattori M."/>
            <person name="Ohkuma M."/>
        </authorList>
    </citation>
    <scope>NUCLEOTIDE SEQUENCE [LARGE SCALE GENOMIC DNA]</scope>
    <source>
        <strain evidence="10 11">JCM 19240</strain>
    </source>
</reference>
<dbReference type="NCBIfam" id="TIGR04085">
    <property type="entry name" value="rSAM_more_4Fe4S"/>
    <property type="match status" value="1"/>
</dbReference>
<dbReference type="AlphaFoldDB" id="A0A090T401"/>
<dbReference type="InterPro" id="IPR023867">
    <property type="entry name" value="Sulphatase_maturase_rSAM"/>
</dbReference>
<evidence type="ECO:0000256" key="6">
    <source>
        <dbReference type="ARBA" id="ARBA00023014"/>
    </source>
</evidence>
<dbReference type="Gene3D" id="3.20.20.70">
    <property type="entry name" value="Aldolase class I"/>
    <property type="match status" value="1"/>
</dbReference>
<reference evidence="10 11" key="1">
    <citation type="submission" date="2014-09" db="EMBL/GenBank/DDBJ databases">
        <title>Vibrio maritimus JCM 19240. (C210) whole genome shotgun sequence.</title>
        <authorList>
            <person name="Sawabe T."/>
            <person name="Meirelles P."/>
            <person name="Nakanishi M."/>
            <person name="Sayaka M."/>
            <person name="Hattori M."/>
            <person name="Ohkuma M."/>
        </authorList>
    </citation>
    <scope>NUCLEOTIDE SEQUENCE [LARGE SCALE GENOMIC DNA]</scope>
    <source>
        <strain evidence="10 11">JCM 19240</strain>
    </source>
</reference>
<evidence type="ECO:0000313" key="11">
    <source>
        <dbReference type="Proteomes" id="UP000029224"/>
    </source>
</evidence>
<dbReference type="PANTHER" id="PTHR43273:SF3">
    <property type="entry name" value="ANAEROBIC SULFATASE-MATURATING ENZYME HOMOLOG ASLB-RELATED"/>
    <property type="match status" value="1"/>
</dbReference>
<dbReference type="InterPro" id="IPR023885">
    <property type="entry name" value="4Fe4S-binding_SPASM_dom"/>
</dbReference>
<dbReference type="InterPro" id="IPR058240">
    <property type="entry name" value="rSAM_sf"/>
</dbReference>
<evidence type="ECO:0000259" key="8">
    <source>
        <dbReference type="Pfam" id="PF04055"/>
    </source>
</evidence>
<dbReference type="GO" id="GO:0016491">
    <property type="term" value="F:oxidoreductase activity"/>
    <property type="evidence" value="ECO:0007669"/>
    <property type="project" value="InterPro"/>
</dbReference>
<organism evidence="10 11">
    <name type="scientific">Vibrio maritimus</name>
    <dbReference type="NCBI Taxonomy" id="990268"/>
    <lineage>
        <taxon>Bacteria</taxon>
        <taxon>Pseudomonadati</taxon>
        <taxon>Pseudomonadota</taxon>
        <taxon>Gammaproteobacteria</taxon>
        <taxon>Vibrionales</taxon>
        <taxon>Vibrionaceae</taxon>
        <taxon>Vibrio</taxon>
    </lineage>
</organism>